<sequence>MGFPLHNPERLQQWLSQMNQEKWVPTRYQHLCSEHFAPSCFEYRWGVRYLKPDAIPTIFQLSEKPLKRENPARPPCETQAKKLIGENSMDRTSQGPQAVATHPTPDTLEALAIAIDPALSSAPIYVEAQPSVSDLDLHALSSPLVGAVNLMPLVQIVEPLNAVALAVASPTEGVESIPIHLPGQPFPPAVDQRVDFSVEASPDSFVADVPEQFATEIMVSCEDAAVVDQ</sequence>
<proteinExistence type="predicted"/>
<dbReference type="PROSITE" id="PS50950">
    <property type="entry name" value="ZF_THAP"/>
    <property type="match status" value="1"/>
</dbReference>
<dbReference type="AlphaFoldDB" id="A0A8C3H8X7"/>
<protein>
    <submittedName>
        <fullName evidence="7">THAP domain containing 8</fullName>
    </submittedName>
</protein>
<keyword evidence="1" id="KW-0479">Metal-binding</keyword>
<dbReference type="Ensembl" id="ENSCPBT00000010512.1">
    <property type="protein sequence ID" value="ENSCPBP00000008771.1"/>
    <property type="gene ID" value="ENSCPBG00000006808.1"/>
</dbReference>
<dbReference type="GO" id="GO:0003677">
    <property type="term" value="F:DNA binding"/>
    <property type="evidence" value="ECO:0007669"/>
    <property type="project" value="UniProtKB-UniRule"/>
</dbReference>
<dbReference type="GO" id="GO:0008270">
    <property type="term" value="F:zinc ion binding"/>
    <property type="evidence" value="ECO:0007669"/>
    <property type="project" value="UniProtKB-KW"/>
</dbReference>
<feature type="domain" description="THAP-type" evidence="6">
    <location>
        <begin position="1"/>
        <end position="59"/>
    </location>
</feature>
<dbReference type="GeneTree" id="ENSGT00940000163335"/>
<evidence type="ECO:0000313" key="7">
    <source>
        <dbReference type="Ensembl" id="ENSCPBP00000008771.1"/>
    </source>
</evidence>
<dbReference type="InterPro" id="IPR052224">
    <property type="entry name" value="THAP_domain_protein"/>
</dbReference>
<keyword evidence="2 5" id="KW-0863">Zinc-finger</keyword>
<accession>A0A8C3H8X7</accession>
<evidence type="ECO:0000313" key="8">
    <source>
        <dbReference type="Proteomes" id="UP000694380"/>
    </source>
</evidence>
<evidence type="ECO:0000259" key="6">
    <source>
        <dbReference type="PROSITE" id="PS50950"/>
    </source>
</evidence>
<dbReference type="PANTHER" id="PTHR46927:SF2">
    <property type="entry name" value="THAP DOMAIN-CONTAINING PROTEIN 8"/>
    <property type="match status" value="1"/>
</dbReference>
<dbReference type="InterPro" id="IPR006612">
    <property type="entry name" value="THAP_Znf"/>
</dbReference>
<evidence type="ECO:0000256" key="5">
    <source>
        <dbReference type="PROSITE-ProRule" id="PRU00309"/>
    </source>
</evidence>
<reference evidence="7" key="1">
    <citation type="submission" date="2025-08" db="UniProtKB">
        <authorList>
            <consortium name="Ensembl"/>
        </authorList>
    </citation>
    <scope>IDENTIFICATION</scope>
</reference>
<keyword evidence="3" id="KW-0862">Zinc</keyword>
<keyword evidence="4 5" id="KW-0238">DNA-binding</keyword>
<name>A0A8C3H8X7_CHRPI</name>
<evidence type="ECO:0000256" key="3">
    <source>
        <dbReference type="ARBA" id="ARBA00022833"/>
    </source>
</evidence>
<dbReference type="Pfam" id="PF05485">
    <property type="entry name" value="THAP"/>
    <property type="match status" value="1"/>
</dbReference>
<evidence type="ECO:0000256" key="2">
    <source>
        <dbReference type="ARBA" id="ARBA00022771"/>
    </source>
</evidence>
<keyword evidence="8" id="KW-1185">Reference proteome</keyword>
<reference evidence="7" key="2">
    <citation type="submission" date="2025-09" db="UniProtKB">
        <authorList>
            <consortium name="Ensembl"/>
        </authorList>
    </citation>
    <scope>IDENTIFICATION</scope>
</reference>
<dbReference type="SUPFAM" id="SSF57716">
    <property type="entry name" value="Glucocorticoid receptor-like (DNA-binding domain)"/>
    <property type="match status" value="1"/>
</dbReference>
<dbReference type="SMART" id="SM00692">
    <property type="entry name" value="DM3"/>
    <property type="match status" value="1"/>
</dbReference>
<evidence type="ECO:0000256" key="1">
    <source>
        <dbReference type="ARBA" id="ARBA00022723"/>
    </source>
</evidence>
<organism evidence="7 8">
    <name type="scientific">Chrysemys picta bellii</name>
    <name type="common">Western painted turtle</name>
    <name type="synonym">Emys bellii</name>
    <dbReference type="NCBI Taxonomy" id="8478"/>
    <lineage>
        <taxon>Eukaryota</taxon>
        <taxon>Metazoa</taxon>
        <taxon>Chordata</taxon>
        <taxon>Craniata</taxon>
        <taxon>Vertebrata</taxon>
        <taxon>Euteleostomi</taxon>
        <taxon>Archelosauria</taxon>
        <taxon>Testudinata</taxon>
        <taxon>Testudines</taxon>
        <taxon>Cryptodira</taxon>
        <taxon>Durocryptodira</taxon>
        <taxon>Testudinoidea</taxon>
        <taxon>Emydidae</taxon>
        <taxon>Chrysemys</taxon>
    </lineage>
</organism>
<dbReference type="Proteomes" id="UP000694380">
    <property type="component" value="Unplaced"/>
</dbReference>
<dbReference type="PANTHER" id="PTHR46927">
    <property type="entry name" value="AGAP005574-PA"/>
    <property type="match status" value="1"/>
</dbReference>
<dbReference type="SMART" id="SM00980">
    <property type="entry name" value="THAP"/>
    <property type="match status" value="1"/>
</dbReference>
<evidence type="ECO:0000256" key="4">
    <source>
        <dbReference type="ARBA" id="ARBA00023125"/>
    </source>
</evidence>